<evidence type="ECO:0000313" key="12">
    <source>
        <dbReference type="Proteomes" id="UP000076490"/>
    </source>
</evidence>
<dbReference type="AlphaFoldDB" id="A0A163ERG0"/>
<name>A0A163ERG0_9BACL</name>
<feature type="transmembrane region" description="Helical" evidence="9">
    <location>
        <begin position="69"/>
        <end position="95"/>
    </location>
</feature>
<dbReference type="NCBIfam" id="NF005818">
    <property type="entry name" value="PRK07691.1"/>
    <property type="match status" value="1"/>
</dbReference>
<organism evidence="11 12">
    <name type="scientific">Bhargavaea cecembensis</name>
    <dbReference type="NCBI Taxonomy" id="394098"/>
    <lineage>
        <taxon>Bacteria</taxon>
        <taxon>Bacillati</taxon>
        <taxon>Bacillota</taxon>
        <taxon>Bacilli</taxon>
        <taxon>Bacillales</taxon>
        <taxon>Caryophanaceae</taxon>
        <taxon>Bhargavaea</taxon>
    </lineage>
</organism>
<feature type="transmembrane region" description="Helical" evidence="9">
    <location>
        <begin position="31"/>
        <end position="49"/>
    </location>
</feature>
<keyword evidence="7 9" id="KW-0472">Membrane</keyword>
<feature type="transmembrane region" description="Helical" evidence="9">
    <location>
        <begin position="370"/>
        <end position="393"/>
    </location>
</feature>
<evidence type="ECO:0000256" key="5">
    <source>
        <dbReference type="ARBA" id="ARBA00022692"/>
    </source>
</evidence>
<feature type="transmembrane region" description="Helical" evidence="9">
    <location>
        <begin position="447"/>
        <end position="468"/>
    </location>
</feature>
<evidence type="ECO:0000256" key="6">
    <source>
        <dbReference type="ARBA" id="ARBA00022989"/>
    </source>
</evidence>
<evidence type="ECO:0000256" key="2">
    <source>
        <dbReference type="ARBA" id="ARBA00005346"/>
    </source>
</evidence>
<feature type="transmembrane region" description="Helical" evidence="9">
    <location>
        <begin position="107"/>
        <end position="124"/>
    </location>
</feature>
<evidence type="ECO:0000256" key="7">
    <source>
        <dbReference type="ARBA" id="ARBA00023136"/>
    </source>
</evidence>
<comment type="subcellular location">
    <subcellularLocation>
        <location evidence="1">Cell membrane</location>
        <topology evidence="1">Multi-pass membrane protein</topology>
    </subcellularLocation>
    <subcellularLocation>
        <location evidence="8">Membrane</location>
        <topology evidence="8">Multi-pass membrane protein</topology>
    </subcellularLocation>
</comment>
<dbReference type="RefSeq" id="WP_063181865.1">
    <property type="nucleotide sequence ID" value="NZ_LQNT01000011.1"/>
</dbReference>
<reference evidence="11 12" key="1">
    <citation type="submission" date="2016-01" db="EMBL/GenBank/DDBJ databases">
        <title>Whole genome sequencing of Bhargavaea cecembensis T14.</title>
        <authorList>
            <person name="Hong K.W."/>
        </authorList>
    </citation>
    <scope>NUCLEOTIDE SEQUENCE [LARGE SCALE GENOMIC DNA]</scope>
    <source>
        <strain evidence="11 12">T14</strain>
    </source>
</reference>
<evidence type="ECO:0000256" key="4">
    <source>
        <dbReference type="ARBA" id="ARBA00022475"/>
    </source>
</evidence>
<evidence type="ECO:0000313" key="11">
    <source>
        <dbReference type="EMBL" id="KZE37017.1"/>
    </source>
</evidence>
<comment type="caution">
    <text evidence="11">The sequence shown here is derived from an EMBL/GenBank/DDBJ whole genome shotgun (WGS) entry which is preliminary data.</text>
</comment>
<keyword evidence="4" id="KW-1003">Cell membrane</keyword>
<dbReference type="EMBL" id="LQNT01000011">
    <property type="protein sequence ID" value="KZE37017.1"/>
    <property type="molecule type" value="Genomic_DNA"/>
</dbReference>
<dbReference type="Proteomes" id="UP000076490">
    <property type="component" value="Unassembled WGS sequence"/>
</dbReference>
<protein>
    <submittedName>
        <fullName evidence="11">Cation:proton antiporter</fullName>
    </submittedName>
</protein>
<proteinExistence type="inferred from homology"/>
<dbReference type="GO" id="GO:0005886">
    <property type="term" value="C:plasma membrane"/>
    <property type="evidence" value="ECO:0007669"/>
    <property type="project" value="UniProtKB-SubCell"/>
</dbReference>
<keyword evidence="3" id="KW-0050">Antiport</keyword>
<feature type="transmembrane region" description="Helical" evidence="9">
    <location>
        <begin position="204"/>
        <end position="227"/>
    </location>
</feature>
<dbReference type="GO" id="GO:0042773">
    <property type="term" value="P:ATP synthesis coupled electron transport"/>
    <property type="evidence" value="ECO:0007669"/>
    <property type="project" value="InterPro"/>
</dbReference>
<keyword evidence="6 9" id="KW-1133">Transmembrane helix</keyword>
<feature type="transmembrane region" description="Helical" evidence="9">
    <location>
        <begin position="130"/>
        <end position="150"/>
    </location>
</feature>
<dbReference type="PANTHER" id="PTHR42703">
    <property type="entry name" value="NADH DEHYDROGENASE"/>
    <property type="match status" value="1"/>
</dbReference>
<evidence type="ECO:0000256" key="9">
    <source>
        <dbReference type="SAM" id="Phobius"/>
    </source>
</evidence>
<evidence type="ECO:0000256" key="8">
    <source>
        <dbReference type="RuleBase" id="RU000320"/>
    </source>
</evidence>
<sequence>MNNILVLPMLIPLLTGFVLFFLRPSIRAQKIVSILSLLSLVAVSTNILFRIREDGIIRLDFGGWQPPFGILFVGDSFSALMVLTASVVSTLIITYAFTATERRMENMFFYPFAFFLVAGVNGSFLTGDMFNLFVCFEVMLLASYVLITLGGGKVRLAESMKYVAINVVASWFFLVALAFLYGTVGTLNMAHVSVRVAEAGQGPLLSAIAIVFLVVFALKAGLFLYFWLPGSYSSPPGPIAALMAALLTKVGVYAMFRTFTLMFYHDDFILGTIIGTMAVLTIIGGCLGAVAYTDIRQIASYNVIIAVGFMILGLAVFNEQAFKGSVFYLIHDMVIKGILFLIVGAMVYLTGKTKITEMSGLIRNYPALGWLLFLTTLGLAGIPPLSGFIGKMYVGLGAVEGGDYFLLFVGFASSLVVLYSMLRIFMNCFWGETIINREDQRLLPTRRLIPIALLGVLVVAIGVGAQALEPFVSDAARVMANPELYIDAVLGEVES</sequence>
<accession>A0A163ERG0</accession>
<dbReference type="InterPro" id="IPR050586">
    <property type="entry name" value="CPA3_Na-H_Antiporter_D"/>
</dbReference>
<dbReference type="GO" id="GO:0008137">
    <property type="term" value="F:NADH dehydrogenase (ubiquinone) activity"/>
    <property type="evidence" value="ECO:0007669"/>
    <property type="project" value="InterPro"/>
</dbReference>
<feature type="domain" description="NADH:quinone oxidoreductase/Mrp antiporter transmembrane" evidence="10">
    <location>
        <begin position="127"/>
        <end position="414"/>
    </location>
</feature>
<dbReference type="PRINTS" id="PR01437">
    <property type="entry name" value="NUOXDRDTASE4"/>
</dbReference>
<dbReference type="InterPro" id="IPR001750">
    <property type="entry name" value="ND/Mrp_TM"/>
</dbReference>
<dbReference type="PANTHER" id="PTHR42703:SF1">
    <property type="entry name" value="NA(+)_H(+) ANTIPORTER SUBUNIT D1"/>
    <property type="match status" value="1"/>
</dbReference>
<feature type="transmembrane region" description="Helical" evidence="9">
    <location>
        <begin position="268"/>
        <end position="292"/>
    </location>
</feature>
<evidence type="ECO:0000256" key="3">
    <source>
        <dbReference type="ARBA" id="ARBA00022449"/>
    </source>
</evidence>
<evidence type="ECO:0000256" key="1">
    <source>
        <dbReference type="ARBA" id="ARBA00004651"/>
    </source>
</evidence>
<feature type="transmembrane region" description="Helical" evidence="9">
    <location>
        <begin position="329"/>
        <end position="349"/>
    </location>
</feature>
<dbReference type="NCBIfam" id="NF009306">
    <property type="entry name" value="PRK12663.1"/>
    <property type="match status" value="1"/>
</dbReference>
<keyword evidence="3" id="KW-0813">Transport</keyword>
<feature type="transmembrane region" description="Helical" evidence="9">
    <location>
        <begin position="6"/>
        <end position="22"/>
    </location>
</feature>
<comment type="similarity">
    <text evidence="2">Belongs to the CPA3 antiporters (TC 2.A.63) subunit D family.</text>
</comment>
<feature type="transmembrane region" description="Helical" evidence="9">
    <location>
        <begin position="162"/>
        <end position="184"/>
    </location>
</feature>
<dbReference type="Pfam" id="PF00361">
    <property type="entry name" value="Proton_antipo_M"/>
    <property type="match status" value="1"/>
</dbReference>
<feature type="transmembrane region" description="Helical" evidence="9">
    <location>
        <begin position="299"/>
        <end position="317"/>
    </location>
</feature>
<evidence type="ECO:0000259" key="10">
    <source>
        <dbReference type="Pfam" id="PF00361"/>
    </source>
</evidence>
<gene>
    <name evidence="11" type="ORF">AV656_10555</name>
</gene>
<dbReference type="OrthoDB" id="9811718at2"/>
<feature type="transmembrane region" description="Helical" evidence="9">
    <location>
        <begin position="239"/>
        <end position="256"/>
    </location>
</feature>
<dbReference type="InterPro" id="IPR003918">
    <property type="entry name" value="NADH_UbQ_OxRdtase"/>
</dbReference>
<feature type="transmembrane region" description="Helical" evidence="9">
    <location>
        <begin position="405"/>
        <end position="426"/>
    </location>
</feature>
<dbReference type="GO" id="GO:0015297">
    <property type="term" value="F:antiporter activity"/>
    <property type="evidence" value="ECO:0007669"/>
    <property type="project" value="UniProtKB-KW"/>
</dbReference>
<keyword evidence="5 8" id="KW-0812">Transmembrane</keyword>